<evidence type="ECO:0000256" key="4">
    <source>
        <dbReference type="ARBA" id="ARBA00022989"/>
    </source>
</evidence>
<evidence type="ECO:0000256" key="6">
    <source>
        <dbReference type="SAM" id="Phobius"/>
    </source>
</evidence>
<keyword evidence="5 6" id="KW-0472">Membrane</keyword>
<evidence type="ECO:0000256" key="5">
    <source>
        <dbReference type="ARBA" id="ARBA00023136"/>
    </source>
</evidence>
<comment type="subcellular location">
    <subcellularLocation>
        <location evidence="1">Membrane</location>
    </subcellularLocation>
</comment>
<feature type="transmembrane region" description="Helical" evidence="6">
    <location>
        <begin position="43"/>
        <end position="65"/>
    </location>
</feature>
<gene>
    <name evidence="8" type="ORF">TCM_005435</name>
</gene>
<dbReference type="InParanoid" id="A0A061DTI2"/>
<dbReference type="Proteomes" id="UP000026915">
    <property type="component" value="Chromosome 1"/>
</dbReference>
<sequence>MLQYGSLEAAELALGRNLTLPEKLWYSYSAEKSDYYLYNHNCLFLFLVFSLVPLPCVLVELFWFNNMNKFKLQPRIRRSFSELFKCYKDVILNKFILVAVPLIAVSFPALKWVRIRYPTSLPLPSKWEVISQLVVYFLIEDYGHYWIHRLLHTKWGFENIHYMHHEYEAPIGFAAPYAHWAEILILGIPTYLGPAIVPCHMVTLWLWTALRQAEAIETHSGFDFPWSPTKFIPFYGGAEYHDYHHFVGGQSQSNFASVFTYCDYIYGTDKGYRHHKRVVQNVSSHVYMQLKILHFILRTRSTGNEQNGSG</sequence>
<dbReference type="InterPro" id="IPR050307">
    <property type="entry name" value="Sterol_Desaturase_Related"/>
</dbReference>
<dbReference type="Pfam" id="PF04116">
    <property type="entry name" value="FA_hydroxylase"/>
    <property type="match status" value="1"/>
</dbReference>
<dbReference type="AlphaFoldDB" id="A0A061DTI2"/>
<comment type="similarity">
    <text evidence="2">Belongs to the sterol desaturase family.</text>
</comment>
<dbReference type="InterPro" id="IPR006694">
    <property type="entry name" value="Fatty_acid_hydroxylase"/>
</dbReference>
<dbReference type="eggNOG" id="KOG0873">
    <property type="taxonomic scope" value="Eukaryota"/>
</dbReference>
<evidence type="ECO:0000313" key="8">
    <source>
        <dbReference type="EMBL" id="EOX96104.1"/>
    </source>
</evidence>
<keyword evidence="4 6" id="KW-1133">Transmembrane helix</keyword>
<feature type="domain" description="Fatty acid hydroxylase" evidence="7">
    <location>
        <begin position="134"/>
        <end position="268"/>
    </location>
</feature>
<dbReference type="PANTHER" id="PTHR11863">
    <property type="entry name" value="STEROL DESATURASE"/>
    <property type="match status" value="1"/>
</dbReference>
<evidence type="ECO:0000256" key="1">
    <source>
        <dbReference type="ARBA" id="ARBA00004370"/>
    </source>
</evidence>
<dbReference type="GO" id="GO:0000254">
    <property type="term" value="F:C-4 methylsterol oxidase activity"/>
    <property type="evidence" value="ECO:0000318"/>
    <property type="project" value="GO_Central"/>
</dbReference>
<name>A0A061DTI2_THECC</name>
<keyword evidence="9" id="KW-1185">Reference proteome</keyword>
<dbReference type="GO" id="GO:0005506">
    <property type="term" value="F:iron ion binding"/>
    <property type="evidence" value="ECO:0007669"/>
    <property type="project" value="InterPro"/>
</dbReference>
<reference evidence="8 9" key="1">
    <citation type="journal article" date="2013" name="Genome Biol.">
        <title>The genome sequence of the most widely cultivated cacao type and its use to identify candidate genes regulating pod color.</title>
        <authorList>
            <person name="Motamayor J.C."/>
            <person name="Mockaitis K."/>
            <person name="Schmutz J."/>
            <person name="Haiminen N."/>
            <person name="Iii D.L."/>
            <person name="Cornejo O."/>
            <person name="Findley S.D."/>
            <person name="Zheng P."/>
            <person name="Utro F."/>
            <person name="Royaert S."/>
            <person name="Saski C."/>
            <person name="Jenkins J."/>
            <person name="Podicheti R."/>
            <person name="Zhao M."/>
            <person name="Scheffler B.E."/>
            <person name="Stack J.C."/>
            <person name="Feltus F.A."/>
            <person name="Mustiga G.M."/>
            <person name="Amores F."/>
            <person name="Phillips W."/>
            <person name="Marelli J.P."/>
            <person name="May G.D."/>
            <person name="Shapiro H."/>
            <person name="Ma J."/>
            <person name="Bustamante C.D."/>
            <person name="Schnell R.J."/>
            <person name="Main D."/>
            <person name="Gilbert D."/>
            <person name="Parida L."/>
            <person name="Kuhn D.N."/>
        </authorList>
    </citation>
    <scope>NUCLEOTIDE SEQUENCE [LARGE SCALE GENOMIC DNA]</scope>
    <source>
        <strain evidence="9">cv. Matina 1-6</strain>
    </source>
</reference>
<feature type="transmembrane region" description="Helical" evidence="6">
    <location>
        <begin position="86"/>
        <end position="109"/>
    </location>
</feature>
<evidence type="ECO:0000256" key="2">
    <source>
        <dbReference type="ARBA" id="ARBA00009324"/>
    </source>
</evidence>
<organism evidence="8 9">
    <name type="scientific">Theobroma cacao</name>
    <name type="common">Cacao</name>
    <name type="synonym">Cocoa</name>
    <dbReference type="NCBI Taxonomy" id="3641"/>
    <lineage>
        <taxon>Eukaryota</taxon>
        <taxon>Viridiplantae</taxon>
        <taxon>Streptophyta</taxon>
        <taxon>Embryophyta</taxon>
        <taxon>Tracheophyta</taxon>
        <taxon>Spermatophyta</taxon>
        <taxon>Magnoliopsida</taxon>
        <taxon>eudicotyledons</taxon>
        <taxon>Gunneridae</taxon>
        <taxon>Pentapetalae</taxon>
        <taxon>rosids</taxon>
        <taxon>malvids</taxon>
        <taxon>Malvales</taxon>
        <taxon>Malvaceae</taxon>
        <taxon>Byttnerioideae</taxon>
        <taxon>Theobroma</taxon>
    </lineage>
</organism>
<dbReference type="GO" id="GO:0016126">
    <property type="term" value="P:sterol biosynthetic process"/>
    <property type="evidence" value="ECO:0000318"/>
    <property type="project" value="GO_Central"/>
</dbReference>
<dbReference type="OMA" id="LQILWDW"/>
<evidence type="ECO:0000259" key="7">
    <source>
        <dbReference type="Pfam" id="PF04116"/>
    </source>
</evidence>
<accession>A0A061DTI2</accession>
<protein>
    <submittedName>
        <fullName evidence="8">Sterol-4alpha-methyl oxidase 1-1</fullName>
    </submittedName>
</protein>
<evidence type="ECO:0000256" key="3">
    <source>
        <dbReference type="ARBA" id="ARBA00022692"/>
    </source>
</evidence>
<dbReference type="HOGENOM" id="CLU_047036_5_3_1"/>
<dbReference type="STRING" id="3641.A0A061DTI2"/>
<dbReference type="EMBL" id="CM001879">
    <property type="protein sequence ID" value="EOX96104.1"/>
    <property type="molecule type" value="Genomic_DNA"/>
</dbReference>
<dbReference type="GO" id="GO:0005789">
    <property type="term" value="C:endoplasmic reticulum membrane"/>
    <property type="evidence" value="ECO:0000318"/>
    <property type="project" value="GO_Central"/>
</dbReference>
<evidence type="ECO:0000313" key="9">
    <source>
        <dbReference type="Proteomes" id="UP000026915"/>
    </source>
</evidence>
<dbReference type="Gramene" id="EOX96104">
    <property type="protein sequence ID" value="EOX96104"/>
    <property type="gene ID" value="TCM_005435"/>
</dbReference>
<keyword evidence="3 6" id="KW-0812">Transmembrane</keyword>
<proteinExistence type="inferred from homology"/>